<dbReference type="Proteomes" id="UP000433483">
    <property type="component" value="Unassembled WGS sequence"/>
</dbReference>
<evidence type="ECO:0000313" key="19">
    <source>
        <dbReference type="Proteomes" id="UP000488956"/>
    </source>
</evidence>
<dbReference type="Proteomes" id="UP000437068">
    <property type="component" value="Unassembled WGS sequence"/>
</dbReference>
<feature type="region of interest" description="Disordered" evidence="1">
    <location>
        <begin position="1"/>
        <end position="29"/>
    </location>
</feature>
<evidence type="ECO:0000313" key="4">
    <source>
        <dbReference type="EMBL" id="KAE9074589.1"/>
    </source>
</evidence>
<dbReference type="Proteomes" id="UP000441208">
    <property type="component" value="Unassembled WGS sequence"/>
</dbReference>
<evidence type="ECO:0000313" key="17">
    <source>
        <dbReference type="Proteomes" id="UP000460718"/>
    </source>
</evidence>
<evidence type="ECO:0000313" key="9">
    <source>
        <dbReference type="EMBL" id="KAE9214841.1"/>
    </source>
</evidence>
<dbReference type="EMBL" id="QXGB01002075">
    <property type="protein sequence ID" value="KAE9181853.1"/>
    <property type="molecule type" value="Genomic_DNA"/>
</dbReference>
<sequence>MDEVPDGITENGEEVEDGPLDETDLPASSFTERLTVGRDDVAISGTDAPLLDVVAKRVVNRAAEYLALTANYETFWLPRSALMPAYSELVNSFERSERMKRGLPVLRRSARLADANEGVEDDDVLLV</sequence>
<proteinExistence type="predicted"/>
<evidence type="ECO:0000313" key="11">
    <source>
        <dbReference type="Proteomes" id="UP000429523"/>
    </source>
</evidence>
<protein>
    <submittedName>
        <fullName evidence="6">Uncharacterized protein</fullName>
    </submittedName>
</protein>
<dbReference type="EMBL" id="QXGA01002588">
    <property type="protein sequence ID" value="KAE9095004.1"/>
    <property type="molecule type" value="Genomic_DNA"/>
</dbReference>
<dbReference type="EMBL" id="QXGD01001097">
    <property type="protein sequence ID" value="KAE9214841.1"/>
    <property type="molecule type" value="Genomic_DNA"/>
</dbReference>
<dbReference type="EMBL" id="QXFW01002091">
    <property type="protein sequence ID" value="KAE8982161.1"/>
    <property type="molecule type" value="Genomic_DNA"/>
</dbReference>
<dbReference type="Proteomes" id="UP000440732">
    <property type="component" value="Unassembled WGS sequence"/>
</dbReference>
<evidence type="ECO:0000313" key="10">
    <source>
        <dbReference type="EMBL" id="KAE9283900.1"/>
    </source>
</evidence>
<evidence type="ECO:0000313" key="12">
    <source>
        <dbReference type="Proteomes" id="UP000433483"/>
    </source>
</evidence>
<organism evidence="6 15">
    <name type="scientific">Phytophthora fragariae</name>
    <dbReference type="NCBI Taxonomy" id="53985"/>
    <lineage>
        <taxon>Eukaryota</taxon>
        <taxon>Sar</taxon>
        <taxon>Stramenopiles</taxon>
        <taxon>Oomycota</taxon>
        <taxon>Peronosporomycetes</taxon>
        <taxon>Peronosporales</taxon>
        <taxon>Peronosporaceae</taxon>
        <taxon>Phytophthora</taxon>
    </lineage>
</organism>
<dbReference type="Proteomes" id="UP000440367">
    <property type="component" value="Unassembled WGS sequence"/>
</dbReference>
<evidence type="ECO:0000313" key="15">
    <source>
        <dbReference type="Proteomes" id="UP000440732"/>
    </source>
</evidence>
<evidence type="ECO:0000313" key="8">
    <source>
        <dbReference type="EMBL" id="KAE9181853.1"/>
    </source>
</evidence>
<comment type="caution">
    <text evidence="6">The sequence shown here is derived from an EMBL/GenBank/DDBJ whole genome shotgun (WGS) entry which is preliminary data.</text>
</comment>
<dbReference type="EMBL" id="QXGC01003226">
    <property type="protein sequence ID" value="KAE9177437.1"/>
    <property type="molecule type" value="Genomic_DNA"/>
</dbReference>
<evidence type="ECO:0000313" key="13">
    <source>
        <dbReference type="Proteomes" id="UP000437068"/>
    </source>
</evidence>
<dbReference type="AlphaFoldDB" id="A0A6A3RJW9"/>
<feature type="compositionally biased region" description="Acidic residues" evidence="1">
    <location>
        <begin position="1"/>
        <end position="24"/>
    </location>
</feature>
<accession>A0A6A3RJW9</accession>
<dbReference type="Proteomes" id="UP000460718">
    <property type="component" value="Unassembled WGS sequence"/>
</dbReference>
<dbReference type="EMBL" id="QXGE01002206">
    <property type="protein sequence ID" value="KAE9283900.1"/>
    <property type="molecule type" value="Genomic_DNA"/>
</dbReference>
<evidence type="ECO:0000256" key="1">
    <source>
        <dbReference type="SAM" id="MobiDB-lite"/>
    </source>
</evidence>
<evidence type="ECO:0000313" key="3">
    <source>
        <dbReference type="EMBL" id="KAE8982161.1"/>
    </source>
</evidence>
<evidence type="ECO:0000313" key="2">
    <source>
        <dbReference type="EMBL" id="KAE8926328.1"/>
    </source>
</evidence>
<name>A0A6A3RJW9_9STRA</name>
<evidence type="ECO:0000313" key="14">
    <source>
        <dbReference type="Proteomes" id="UP000440367"/>
    </source>
</evidence>
<dbReference type="EMBL" id="QXFX01002683">
    <property type="protein sequence ID" value="KAE9074589.1"/>
    <property type="molecule type" value="Genomic_DNA"/>
</dbReference>
<evidence type="ECO:0000313" key="16">
    <source>
        <dbReference type="Proteomes" id="UP000441208"/>
    </source>
</evidence>
<evidence type="ECO:0000313" key="6">
    <source>
        <dbReference type="EMBL" id="KAE9095004.1"/>
    </source>
</evidence>
<evidence type="ECO:0000313" key="5">
    <source>
        <dbReference type="EMBL" id="KAE9079191.1"/>
    </source>
</evidence>
<dbReference type="EMBL" id="QXFZ01002237">
    <property type="protein sequence ID" value="KAE9079191.1"/>
    <property type="molecule type" value="Genomic_DNA"/>
</dbReference>
<dbReference type="Proteomes" id="UP000429523">
    <property type="component" value="Unassembled WGS sequence"/>
</dbReference>
<evidence type="ECO:0000313" key="7">
    <source>
        <dbReference type="EMBL" id="KAE9177437.1"/>
    </source>
</evidence>
<gene>
    <name evidence="10" type="ORF">PF001_g22641</name>
    <name evidence="9" type="ORF">PF002_g17545</name>
    <name evidence="7" type="ORF">PF004_g25777</name>
    <name evidence="8" type="ORF">PF005_g22723</name>
    <name evidence="6" type="ORF">PF006_g24091</name>
    <name evidence="5" type="ORF">PF007_g23553</name>
    <name evidence="2" type="ORF">PF009_g23479</name>
    <name evidence="4" type="ORF">PF010_g24621</name>
    <name evidence="3" type="ORF">PF011_g21730</name>
</gene>
<evidence type="ECO:0000313" key="18">
    <source>
        <dbReference type="Proteomes" id="UP000476176"/>
    </source>
</evidence>
<reference evidence="11 12" key="1">
    <citation type="submission" date="2018-08" db="EMBL/GenBank/DDBJ databases">
        <title>Genomic investigation of the strawberry pathogen Phytophthora fragariae indicates pathogenicity is determined by transcriptional variation in three key races.</title>
        <authorList>
            <person name="Adams T.M."/>
            <person name="Armitage A.D."/>
            <person name="Sobczyk M.K."/>
            <person name="Bates H.J."/>
            <person name="Dunwell J.M."/>
            <person name="Nellist C.F."/>
            <person name="Harrison R.J."/>
        </authorList>
    </citation>
    <scope>NUCLEOTIDE SEQUENCE [LARGE SCALE GENOMIC DNA]</scope>
    <source>
        <strain evidence="10 13">A4</strain>
        <strain evidence="9 14">BC-1</strain>
        <strain evidence="7 18">BC-23</strain>
        <strain evidence="8 12">NOV-27</strain>
        <strain evidence="6 15">NOV-5</strain>
        <strain evidence="5 16">NOV-71</strain>
        <strain evidence="2 11">NOV-9</strain>
        <strain evidence="4 19">ONT-3</strain>
        <strain evidence="3 17">SCRP245</strain>
    </source>
</reference>
<dbReference type="OrthoDB" id="122946at2759"/>
<dbReference type="Proteomes" id="UP000488956">
    <property type="component" value="Unassembled WGS sequence"/>
</dbReference>
<dbReference type="Proteomes" id="UP000476176">
    <property type="component" value="Unassembled WGS sequence"/>
</dbReference>
<dbReference type="EMBL" id="QXGF01002061">
    <property type="protein sequence ID" value="KAE8926328.1"/>
    <property type="molecule type" value="Genomic_DNA"/>
</dbReference>
<keyword evidence="12" id="KW-1185">Reference proteome</keyword>